<keyword evidence="9" id="KW-1185">Reference proteome</keyword>
<dbReference type="GO" id="GO:0010945">
    <property type="term" value="F:coenzyme A diphosphatase activity"/>
    <property type="evidence" value="ECO:0007669"/>
    <property type="project" value="InterPro"/>
</dbReference>
<dbReference type="AlphaFoldDB" id="A0A1T3P018"/>
<dbReference type="GO" id="GO:0046872">
    <property type="term" value="F:metal ion binding"/>
    <property type="evidence" value="ECO:0007669"/>
    <property type="project" value="UniProtKB-KW"/>
</dbReference>
<gene>
    <name evidence="8" type="ORF">B4N89_15980</name>
</gene>
<comment type="cofactor">
    <cofactor evidence="1">
        <name>Mn(2+)</name>
        <dbReference type="ChEBI" id="CHEBI:29035"/>
    </cofactor>
</comment>
<dbReference type="RefSeq" id="WP_078976498.1">
    <property type="nucleotide sequence ID" value="NZ_MWQN01000001.1"/>
</dbReference>
<dbReference type="STRING" id="159449.B4N89_15980"/>
<evidence type="ECO:0000256" key="4">
    <source>
        <dbReference type="ARBA" id="ARBA00022801"/>
    </source>
</evidence>
<evidence type="ECO:0000256" key="1">
    <source>
        <dbReference type="ARBA" id="ARBA00001936"/>
    </source>
</evidence>
<organism evidence="8 9">
    <name type="scientific">Embleya scabrispora</name>
    <dbReference type="NCBI Taxonomy" id="159449"/>
    <lineage>
        <taxon>Bacteria</taxon>
        <taxon>Bacillati</taxon>
        <taxon>Actinomycetota</taxon>
        <taxon>Actinomycetes</taxon>
        <taxon>Kitasatosporales</taxon>
        <taxon>Streptomycetaceae</taxon>
        <taxon>Embleya</taxon>
    </lineage>
</organism>
<comment type="cofactor">
    <cofactor evidence="2">
        <name>Mg(2+)</name>
        <dbReference type="ChEBI" id="CHEBI:18420"/>
    </cofactor>
</comment>
<dbReference type="Pfam" id="PF00293">
    <property type="entry name" value="NUDIX"/>
    <property type="match status" value="1"/>
</dbReference>
<dbReference type="SUPFAM" id="SSF55811">
    <property type="entry name" value="Nudix"/>
    <property type="match status" value="1"/>
</dbReference>
<feature type="domain" description="Nudix hydrolase" evidence="7">
    <location>
        <begin position="44"/>
        <end position="184"/>
    </location>
</feature>
<evidence type="ECO:0000313" key="9">
    <source>
        <dbReference type="Proteomes" id="UP000190037"/>
    </source>
</evidence>
<evidence type="ECO:0000256" key="3">
    <source>
        <dbReference type="ARBA" id="ARBA00022723"/>
    </source>
</evidence>
<dbReference type="InterPro" id="IPR000086">
    <property type="entry name" value="NUDIX_hydrolase_dom"/>
</dbReference>
<keyword evidence="5" id="KW-0460">Magnesium</keyword>
<dbReference type="OrthoDB" id="9802805at2"/>
<evidence type="ECO:0000256" key="5">
    <source>
        <dbReference type="ARBA" id="ARBA00022842"/>
    </source>
</evidence>
<evidence type="ECO:0000256" key="2">
    <source>
        <dbReference type="ARBA" id="ARBA00001946"/>
    </source>
</evidence>
<reference evidence="8 9" key="1">
    <citation type="submission" date="2017-03" db="EMBL/GenBank/DDBJ databases">
        <title>Draft genome sequence of Streptomyces scabrisporus NF3, endophyte isolated from Amphipterygium adstringens.</title>
        <authorList>
            <person name="Vazquez M."/>
            <person name="Ceapa C.D."/>
            <person name="Rodriguez Luna D."/>
            <person name="Sanchez Esquivel S."/>
        </authorList>
    </citation>
    <scope>NUCLEOTIDE SEQUENCE [LARGE SCALE GENOMIC DNA]</scope>
    <source>
        <strain evidence="8 9">NF3</strain>
    </source>
</reference>
<evidence type="ECO:0000313" key="8">
    <source>
        <dbReference type="EMBL" id="OPC82230.1"/>
    </source>
</evidence>
<comment type="caution">
    <text evidence="8">The sequence shown here is derived from an EMBL/GenBank/DDBJ whole genome shotgun (WGS) entry which is preliminary data.</text>
</comment>
<dbReference type="EMBL" id="MWQN01000001">
    <property type="protein sequence ID" value="OPC82230.1"/>
    <property type="molecule type" value="Genomic_DNA"/>
</dbReference>
<dbReference type="PANTHER" id="PTHR12992:SF11">
    <property type="entry name" value="MITOCHONDRIAL COENZYME A DIPHOSPHATASE NUDT8"/>
    <property type="match status" value="1"/>
</dbReference>
<name>A0A1T3P018_9ACTN</name>
<sequence>MTQTGTGIQTWAEADLPEWLRPVARAARTVTPEQLSRFLPPAEGGRRSAVLILFGEGPEGPDLLLLQRAATLRSHAGQAAFPGGSVDPGDDGPEGTALREAQEEVGLDPAGVRIFGRLPDLYIPVSDFVVTPVLGWWHRESEVAPGAPEEVARVLRVSIAELADPANRVRLRHPGGHLGPAFEVQDLVVWGFTAGLIDRVLHHTGWERPWDPRREIALSDAEDRLARRGFDPYEETASEPGG</sequence>
<dbReference type="Gene3D" id="3.90.79.10">
    <property type="entry name" value="Nucleoside Triphosphate Pyrophosphohydrolase"/>
    <property type="match status" value="1"/>
</dbReference>
<evidence type="ECO:0000259" key="7">
    <source>
        <dbReference type="PROSITE" id="PS51462"/>
    </source>
</evidence>
<dbReference type="InterPro" id="IPR015797">
    <property type="entry name" value="NUDIX_hydrolase-like_dom_sf"/>
</dbReference>
<dbReference type="PROSITE" id="PS51462">
    <property type="entry name" value="NUDIX"/>
    <property type="match status" value="1"/>
</dbReference>
<dbReference type="PANTHER" id="PTHR12992">
    <property type="entry name" value="NUDIX HYDROLASE"/>
    <property type="match status" value="1"/>
</dbReference>
<dbReference type="InterPro" id="IPR045121">
    <property type="entry name" value="CoAse"/>
</dbReference>
<protein>
    <submittedName>
        <fullName evidence="8">Coenzyme A pyrophosphatase</fullName>
    </submittedName>
</protein>
<dbReference type="eggNOG" id="COG0494">
    <property type="taxonomic scope" value="Bacteria"/>
</dbReference>
<keyword evidence="3" id="KW-0479">Metal-binding</keyword>
<keyword evidence="6" id="KW-0464">Manganese</keyword>
<dbReference type="CDD" id="cd03426">
    <property type="entry name" value="NUDIX_CoAse_Nudt7"/>
    <property type="match status" value="1"/>
</dbReference>
<keyword evidence="4" id="KW-0378">Hydrolase</keyword>
<dbReference type="Proteomes" id="UP000190037">
    <property type="component" value="Unassembled WGS sequence"/>
</dbReference>
<evidence type="ECO:0000256" key="6">
    <source>
        <dbReference type="ARBA" id="ARBA00023211"/>
    </source>
</evidence>
<accession>A0A1T3P018</accession>
<proteinExistence type="predicted"/>